<accession>A0ABU7EIN1</accession>
<dbReference type="EMBL" id="JAHUTJ010058315">
    <property type="protein sequence ID" value="MED6287112.1"/>
    <property type="molecule type" value="Genomic_DNA"/>
</dbReference>
<keyword evidence="1" id="KW-0812">Transmembrane</keyword>
<comment type="caution">
    <text evidence="2">The sequence shown here is derived from an EMBL/GenBank/DDBJ whole genome shotgun (WGS) entry which is preliminary data.</text>
</comment>
<keyword evidence="3" id="KW-1185">Reference proteome</keyword>
<evidence type="ECO:0000313" key="3">
    <source>
        <dbReference type="Proteomes" id="UP001352852"/>
    </source>
</evidence>
<evidence type="ECO:0000256" key="1">
    <source>
        <dbReference type="SAM" id="Phobius"/>
    </source>
</evidence>
<organism evidence="2 3">
    <name type="scientific">Characodon lateralis</name>
    <dbReference type="NCBI Taxonomy" id="208331"/>
    <lineage>
        <taxon>Eukaryota</taxon>
        <taxon>Metazoa</taxon>
        <taxon>Chordata</taxon>
        <taxon>Craniata</taxon>
        <taxon>Vertebrata</taxon>
        <taxon>Euteleostomi</taxon>
        <taxon>Actinopterygii</taxon>
        <taxon>Neopterygii</taxon>
        <taxon>Teleostei</taxon>
        <taxon>Neoteleostei</taxon>
        <taxon>Acanthomorphata</taxon>
        <taxon>Ovalentaria</taxon>
        <taxon>Atherinomorphae</taxon>
        <taxon>Cyprinodontiformes</taxon>
        <taxon>Goodeidae</taxon>
        <taxon>Characodon</taxon>
    </lineage>
</organism>
<gene>
    <name evidence="2" type="ORF">CHARACLAT_013153</name>
</gene>
<name>A0ABU7EIN1_9TELE</name>
<feature type="transmembrane region" description="Helical" evidence="1">
    <location>
        <begin position="41"/>
        <end position="62"/>
    </location>
</feature>
<protein>
    <submittedName>
        <fullName evidence="2">Uncharacterized protein</fullName>
    </submittedName>
</protein>
<sequence length="109" mass="12509">MDGCGWMDFDSLHDTTFLLLVIFLTRHDFPMFQSIRRKIICSSLLLSILVILVVSALFPFVLELVSLVPCLSQGQSIKVFTSECMQIHTHHAANVKEAVQWWLYDSVEH</sequence>
<keyword evidence="1" id="KW-1133">Transmembrane helix</keyword>
<evidence type="ECO:0000313" key="2">
    <source>
        <dbReference type="EMBL" id="MED6287112.1"/>
    </source>
</evidence>
<dbReference type="Proteomes" id="UP001352852">
    <property type="component" value="Unassembled WGS sequence"/>
</dbReference>
<reference evidence="2 3" key="1">
    <citation type="submission" date="2021-06" db="EMBL/GenBank/DDBJ databases">
        <authorList>
            <person name="Palmer J.M."/>
        </authorList>
    </citation>
    <scope>NUCLEOTIDE SEQUENCE [LARGE SCALE GENOMIC DNA]</scope>
    <source>
        <strain evidence="2 3">CL_MEX2019</strain>
        <tissue evidence="2">Muscle</tissue>
    </source>
</reference>
<proteinExistence type="predicted"/>
<keyword evidence="1" id="KW-0472">Membrane</keyword>